<keyword evidence="1" id="KW-0472">Membrane</keyword>
<proteinExistence type="predicted"/>
<organism evidence="2 3">
    <name type="scientific">Shewanella phaeophyticola</name>
    <dbReference type="NCBI Taxonomy" id="2978345"/>
    <lineage>
        <taxon>Bacteria</taxon>
        <taxon>Pseudomonadati</taxon>
        <taxon>Pseudomonadota</taxon>
        <taxon>Gammaproteobacteria</taxon>
        <taxon>Alteromonadales</taxon>
        <taxon>Shewanellaceae</taxon>
        <taxon>Shewanella</taxon>
    </lineage>
</organism>
<gene>
    <name evidence="2" type="ORF">N4T56_08260</name>
</gene>
<keyword evidence="1" id="KW-1133">Transmembrane helix</keyword>
<feature type="transmembrane region" description="Helical" evidence="1">
    <location>
        <begin position="81"/>
        <end position="103"/>
    </location>
</feature>
<accession>A0ABT2P1E6</accession>
<dbReference type="RefSeq" id="WP_261732871.1">
    <property type="nucleotide sequence ID" value="NZ_JAODOQ010000001.1"/>
</dbReference>
<dbReference type="EMBL" id="JAODOQ010000001">
    <property type="protein sequence ID" value="MCT8986474.1"/>
    <property type="molecule type" value="Genomic_DNA"/>
</dbReference>
<reference evidence="2" key="1">
    <citation type="submission" date="2022-09" db="EMBL/GenBank/DDBJ databases">
        <title>Shewanella sp. KJ10-1 sp.nov, isolated from marine algae.</title>
        <authorList>
            <person name="Butt M."/>
            <person name="Lee J.K."/>
            <person name="Kim J.M."/>
            <person name="Choi D.G."/>
        </authorList>
    </citation>
    <scope>NUCLEOTIDE SEQUENCE</scope>
    <source>
        <strain evidence="2">KJ10-1</strain>
    </source>
</reference>
<comment type="caution">
    <text evidence="2">The sequence shown here is derived from an EMBL/GenBank/DDBJ whole genome shotgun (WGS) entry which is preliminary data.</text>
</comment>
<feature type="transmembrane region" description="Helical" evidence="1">
    <location>
        <begin position="52"/>
        <end position="69"/>
    </location>
</feature>
<dbReference type="Proteomes" id="UP001431192">
    <property type="component" value="Unassembled WGS sequence"/>
</dbReference>
<protein>
    <submittedName>
        <fullName evidence="2">Uncharacterized protein</fullName>
    </submittedName>
</protein>
<evidence type="ECO:0000313" key="2">
    <source>
        <dbReference type="EMBL" id="MCT8986474.1"/>
    </source>
</evidence>
<name>A0ABT2P1E6_9GAMM</name>
<evidence type="ECO:0000256" key="1">
    <source>
        <dbReference type="SAM" id="Phobius"/>
    </source>
</evidence>
<keyword evidence="3" id="KW-1185">Reference proteome</keyword>
<sequence length="164" mass="19244">MKTEQTNMKQASSLPNDIIVKAEQFVVVYKKKMIWYVIPAFSYFLMPETLDILAVMLLGGFYAYVFFFSSISRLLWRFDRLLWCQLFISLALGLFVIIFLRMFDLTHWLIHSVGFVPDGEVKHIFAIIAFTPLVAAYVDSFKKVELAFYKSKGYSYIGFLYHFH</sequence>
<evidence type="ECO:0000313" key="3">
    <source>
        <dbReference type="Proteomes" id="UP001431192"/>
    </source>
</evidence>
<keyword evidence="1" id="KW-0812">Transmembrane</keyword>
<feature type="transmembrane region" description="Helical" evidence="1">
    <location>
        <begin position="123"/>
        <end position="141"/>
    </location>
</feature>